<reference evidence="2" key="1">
    <citation type="submission" date="2023-07" db="EMBL/GenBank/DDBJ databases">
        <title>Fictibacillus sp. isolated from freshwater pond.</title>
        <authorList>
            <person name="Kirdat K."/>
            <person name="Bhat A."/>
            <person name="Mourya A."/>
            <person name="Yadav A."/>
        </authorList>
    </citation>
    <scope>NUCLEOTIDE SEQUENCE</scope>
    <source>
        <strain evidence="2">NE201</strain>
    </source>
</reference>
<dbReference type="RefSeq" id="WP_301166515.1">
    <property type="nucleotide sequence ID" value="NZ_JAUHTR010000006.1"/>
</dbReference>
<keyword evidence="1" id="KW-0472">Membrane</keyword>
<feature type="transmembrane region" description="Helical" evidence="1">
    <location>
        <begin position="199"/>
        <end position="226"/>
    </location>
</feature>
<keyword evidence="1" id="KW-0812">Transmembrane</keyword>
<evidence type="ECO:0000313" key="2">
    <source>
        <dbReference type="EMBL" id="MDN4525486.1"/>
    </source>
</evidence>
<proteinExistence type="predicted"/>
<comment type="caution">
    <text evidence="2">The sequence shown here is derived from an EMBL/GenBank/DDBJ whole genome shotgun (WGS) entry which is preliminary data.</text>
</comment>
<accession>A0ABT8HXK7</accession>
<feature type="transmembrane region" description="Helical" evidence="1">
    <location>
        <begin position="145"/>
        <end position="178"/>
    </location>
</feature>
<protein>
    <submittedName>
        <fullName evidence="2">Uncharacterized protein</fullName>
    </submittedName>
</protein>
<sequence>MSFHTFDFDSVTAKSKKMKRIPTFKKSEYDPEVSRQMSDIVNTHHGEYLLKHGYKRINFDANIKKNNLVVNKMYFVCNNGDVKIIENKHKISLKGNRYSSNLLAKVGACTMAILPMEAQKSFAKVKNEINHDVVSNVKELSIGSIILSAIFSVFNIPLLITFALLMIMAIADYFMGIIPKPKELKNQSQEDFNSALDRLHMFGYLMAWFVVLSVIQVVLSILYRYYDPAGLSLITEQYPTIAGILTKTVTLHSLAAFFIVGYYLKRIIGQVSGAKQESQANL</sequence>
<gene>
    <name evidence="2" type="ORF">QYB97_13460</name>
</gene>
<dbReference type="Proteomes" id="UP001172721">
    <property type="component" value="Unassembled WGS sequence"/>
</dbReference>
<organism evidence="2 3">
    <name type="scientific">Fictibacillus fluitans</name>
    <dbReference type="NCBI Taxonomy" id="3058422"/>
    <lineage>
        <taxon>Bacteria</taxon>
        <taxon>Bacillati</taxon>
        <taxon>Bacillota</taxon>
        <taxon>Bacilli</taxon>
        <taxon>Bacillales</taxon>
        <taxon>Fictibacillaceae</taxon>
        <taxon>Fictibacillus</taxon>
    </lineage>
</organism>
<feature type="transmembrane region" description="Helical" evidence="1">
    <location>
        <begin position="238"/>
        <end position="264"/>
    </location>
</feature>
<evidence type="ECO:0000256" key="1">
    <source>
        <dbReference type="SAM" id="Phobius"/>
    </source>
</evidence>
<keyword evidence="1" id="KW-1133">Transmembrane helix</keyword>
<dbReference type="EMBL" id="JAUHTR010000006">
    <property type="protein sequence ID" value="MDN4525486.1"/>
    <property type="molecule type" value="Genomic_DNA"/>
</dbReference>
<evidence type="ECO:0000313" key="3">
    <source>
        <dbReference type="Proteomes" id="UP001172721"/>
    </source>
</evidence>
<name>A0ABT8HXK7_9BACL</name>
<keyword evidence="3" id="KW-1185">Reference proteome</keyword>